<name>A0A2Z6QQK9_9GLOM</name>
<dbReference type="Proteomes" id="UP000247702">
    <property type="component" value="Unassembled WGS sequence"/>
</dbReference>
<protein>
    <submittedName>
        <fullName evidence="1">Uncharacterized protein</fullName>
    </submittedName>
</protein>
<evidence type="ECO:0000313" key="2">
    <source>
        <dbReference type="Proteomes" id="UP000247702"/>
    </source>
</evidence>
<sequence>MLVWNSFRGRLYDISKVWKKWTELFQRSRTSLRADYDISKSRTPLEVNYCSEEADCGISKVQNSKWTEDGLYLAADQVSFQR</sequence>
<reference evidence="1 2" key="1">
    <citation type="submission" date="2017-11" db="EMBL/GenBank/DDBJ databases">
        <title>The genome of Rhizophagus clarus HR1 reveals common genetic basis of auxotrophy among arbuscular mycorrhizal fungi.</title>
        <authorList>
            <person name="Kobayashi Y."/>
        </authorList>
    </citation>
    <scope>NUCLEOTIDE SEQUENCE [LARGE SCALE GENOMIC DNA]</scope>
    <source>
        <strain evidence="1 2">HR1</strain>
    </source>
</reference>
<keyword evidence="2" id="KW-1185">Reference proteome</keyword>
<dbReference type="AlphaFoldDB" id="A0A2Z6QQK9"/>
<organism evidence="1 2">
    <name type="scientific">Rhizophagus clarus</name>
    <dbReference type="NCBI Taxonomy" id="94130"/>
    <lineage>
        <taxon>Eukaryota</taxon>
        <taxon>Fungi</taxon>
        <taxon>Fungi incertae sedis</taxon>
        <taxon>Mucoromycota</taxon>
        <taxon>Glomeromycotina</taxon>
        <taxon>Glomeromycetes</taxon>
        <taxon>Glomerales</taxon>
        <taxon>Glomeraceae</taxon>
        <taxon>Rhizophagus</taxon>
    </lineage>
</organism>
<dbReference type="EMBL" id="BEXD01001161">
    <property type="protein sequence ID" value="GBB92693.1"/>
    <property type="molecule type" value="Genomic_DNA"/>
</dbReference>
<comment type="caution">
    <text evidence="1">The sequence shown here is derived from an EMBL/GenBank/DDBJ whole genome shotgun (WGS) entry which is preliminary data.</text>
</comment>
<gene>
    <name evidence="1" type="ORF">RclHR1_20420003</name>
</gene>
<proteinExistence type="predicted"/>
<evidence type="ECO:0000313" key="1">
    <source>
        <dbReference type="EMBL" id="GBB92693.1"/>
    </source>
</evidence>
<accession>A0A2Z6QQK9</accession>